<dbReference type="EMBL" id="BMJH01000003">
    <property type="protein sequence ID" value="GGC73891.1"/>
    <property type="molecule type" value="Genomic_DNA"/>
</dbReference>
<reference evidence="1" key="1">
    <citation type="journal article" date="2014" name="Int. J. Syst. Evol. Microbiol.">
        <title>Complete genome sequence of Corynebacterium casei LMG S-19264T (=DSM 44701T), isolated from a smear-ripened cheese.</title>
        <authorList>
            <consortium name="US DOE Joint Genome Institute (JGI-PGF)"/>
            <person name="Walter F."/>
            <person name="Albersmeier A."/>
            <person name="Kalinowski J."/>
            <person name="Ruckert C."/>
        </authorList>
    </citation>
    <scope>NUCLEOTIDE SEQUENCE</scope>
    <source>
        <strain evidence="1">CGMCC 1.15478</strain>
    </source>
</reference>
<reference evidence="1" key="2">
    <citation type="submission" date="2020-09" db="EMBL/GenBank/DDBJ databases">
        <authorList>
            <person name="Sun Q."/>
            <person name="Zhou Y."/>
        </authorList>
    </citation>
    <scope>NUCLEOTIDE SEQUENCE</scope>
    <source>
        <strain evidence="1">CGMCC 1.15478</strain>
    </source>
</reference>
<comment type="caution">
    <text evidence="1">The sequence shown here is derived from an EMBL/GenBank/DDBJ whole genome shotgun (WGS) entry which is preliminary data.</text>
</comment>
<proteinExistence type="predicted"/>
<accession>A0A916UIR1</accession>
<evidence type="ECO:0000313" key="1">
    <source>
        <dbReference type="EMBL" id="GGC73891.1"/>
    </source>
</evidence>
<dbReference type="AlphaFoldDB" id="A0A916UIR1"/>
<name>A0A916UIR1_9ACTN</name>
<dbReference type="Proteomes" id="UP000641514">
    <property type="component" value="Unassembled WGS sequence"/>
</dbReference>
<organism evidence="1 2">
    <name type="scientific">Hoyosella rhizosphaerae</name>
    <dbReference type="NCBI Taxonomy" id="1755582"/>
    <lineage>
        <taxon>Bacteria</taxon>
        <taxon>Bacillati</taxon>
        <taxon>Actinomycetota</taxon>
        <taxon>Actinomycetes</taxon>
        <taxon>Mycobacteriales</taxon>
        <taxon>Hoyosellaceae</taxon>
        <taxon>Hoyosella</taxon>
    </lineage>
</organism>
<keyword evidence="2" id="KW-1185">Reference proteome</keyword>
<protein>
    <submittedName>
        <fullName evidence="1">Uncharacterized protein</fullName>
    </submittedName>
</protein>
<evidence type="ECO:0000313" key="2">
    <source>
        <dbReference type="Proteomes" id="UP000641514"/>
    </source>
</evidence>
<sequence length="113" mass="12357">MSELCLDPDEIRNYANRMEVLAREATLAVEYLNRHLQVEAHQAGVLFEIARLEAVRVADSTVPNHQEIVNLSRSSADGLGKTADRYTDSHSRATACITSVGSSLQAVDTSGDR</sequence>
<dbReference type="RefSeq" id="WP_188676422.1">
    <property type="nucleotide sequence ID" value="NZ_BMJH01000003.1"/>
</dbReference>
<gene>
    <name evidence="1" type="ORF">GCM10011410_28830</name>
</gene>